<evidence type="ECO:0008006" key="4">
    <source>
        <dbReference type="Google" id="ProtNLM"/>
    </source>
</evidence>
<protein>
    <recommendedName>
        <fullName evidence="4">ATPase</fullName>
    </recommendedName>
</protein>
<sequence length="160" mass="18907">MDVFQQLDRIEDLIVSSKHVPFSSSVMVSETEIFELLDEFRSSLPEELKQARWMVKEKQELMDEARKEADRIREEAVQERSRLIEETEIIKAARAEAERMLEESQGQSREIRLEAEDYADERLANLEVTCYKLLEVIKRARERLQGTPEQTEEAQEFELE</sequence>
<dbReference type="EMBL" id="MELK01000052">
    <property type="protein sequence ID" value="OFW55717.1"/>
    <property type="molecule type" value="Genomic_DNA"/>
</dbReference>
<comment type="caution">
    <text evidence="2">The sequence shown here is derived from an EMBL/GenBank/DDBJ whole genome shotgun (WGS) entry which is preliminary data.</text>
</comment>
<dbReference type="AlphaFoldDB" id="A0A1F2WFU0"/>
<proteinExistence type="predicted"/>
<keyword evidence="1" id="KW-0175">Coiled coil</keyword>
<organism evidence="2 3">
    <name type="scientific">Candidatus Solincola sediminis</name>
    <dbReference type="NCBI Taxonomy" id="1797199"/>
    <lineage>
        <taxon>Bacteria</taxon>
        <taxon>Bacillati</taxon>
        <taxon>Actinomycetota</taxon>
        <taxon>Candidatus Geothermincolia</taxon>
        <taxon>Candidatus Geothermincolales</taxon>
        <taxon>Candidatus Geothermincolaceae</taxon>
        <taxon>Candidatus Solincola</taxon>
    </lineage>
</organism>
<dbReference type="Proteomes" id="UP000177876">
    <property type="component" value="Unassembled WGS sequence"/>
</dbReference>
<evidence type="ECO:0000313" key="2">
    <source>
        <dbReference type="EMBL" id="OFW55717.1"/>
    </source>
</evidence>
<accession>A0A1F2WFU0</accession>
<evidence type="ECO:0000313" key="3">
    <source>
        <dbReference type="Proteomes" id="UP000177876"/>
    </source>
</evidence>
<feature type="coiled-coil region" evidence="1">
    <location>
        <begin position="48"/>
        <end position="121"/>
    </location>
</feature>
<gene>
    <name evidence="2" type="ORF">A2Y75_05950</name>
</gene>
<reference evidence="2 3" key="1">
    <citation type="journal article" date="2016" name="Nat. Commun.">
        <title>Thousands of microbial genomes shed light on interconnected biogeochemical processes in an aquifer system.</title>
        <authorList>
            <person name="Anantharaman K."/>
            <person name="Brown C.T."/>
            <person name="Hug L.A."/>
            <person name="Sharon I."/>
            <person name="Castelle C.J."/>
            <person name="Probst A.J."/>
            <person name="Thomas B.C."/>
            <person name="Singh A."/>
            <person name="Wilkins M.J."/>
            <person name="Karaoz U."/>
            <person name="Brodie E.L."/>
            <person name="Williams K.H."/>
            <person name="Hubbard S.S."/>
            <person name="Banfield J.F."/>
        </authorList>
    </citation>
    <scope>NUCLEOTIDE SEQUENCE [LARGE SCALE GENOMIC DNA]</scope>
</reference>
<dbReference type="STRING" id="1797197.A2Y75_05950"/>
<name>A0A1F2WFU0_9ACTN</name>
<evidence type="ECO:0000256" key="1">
    <source>
        <dbReference type="SAM" id="Coils"/>
    </source>
</evidence>